<dbReference type="OrthoDB" id="10437487at2759"/>
<gene>
    <name evidence="2" type="ORF">GJ744_000828</name>
</gene>
<feature type="compositionally biased region" description="Basic and acidic residues" evidence="1">
    <location>
        <begin position="118"/>
        <end position="127"/>
    </location>
</feature>
<evidence type="ECO:0000256" key="1">
    <source>
        <dbReference type="SAM" id="MobiDB-lite"/>
    </source>
</evidence>
<dbReference type="Proteomes" id="UP000606974">
    <property type="component" value="Unassembled WGS sequence"/>
</dbReference>
<sequence length="153" mass="16991">MNRKNGPAQAEHLKVIWLNLRTLDADPNYLALVPDSLRISPKTEELGRPTHRNSDHNRSTGGLSAPLRESKDAGQLRGFSNSHTCTACPQPHNSDEVGGVQTDPEQQSPWSTSANRSSTDDNNDKPDQGFMLEDFVIDVFLTQQRARLENTLV</sequence>
<accession>A0A8H7AQV4</accession>
<feature type="compositionally biased region" description="Polar residues" evidence="1">
    <location>
        <begin position="78"/>
        <end position="87"/>
    </location>
</feature>
<organism evidence="2 3">
    <name type="scientific">Endocarpon pusillum</name>
    <dbReference type="NCBI Taxonomy" id="364733"/>
    <lineage>
        <taxon>Eukaryota</taxon>
        <taxon>Fungi</taxon>
        <taxon>Dikarya</taxon>
        <taxon>Ascomycota</taxon>
        <taxon>Pezizomycotina</taxon>
        <taxon>Eurotiomycetes</taxon>
        <taxon>Chaetothyriomycetidae</taxon>
        <taxon>Verrucariales</taxon>
        <taxon>Verrucariaceae</taxon>
        <taxon>Endocarpon</taxon>
    </lineage>
</organism>
<keyword evidence="3" id="KW-1185">Reference proteome</keyword>
<feature type="compositionally biased region" description="Polar residues" evidence="1">
    <location>
        <begin position="103"/>
        <end position="117"/>
    </location>
</feature>
<dbReference type="EMBL" id="JAACFV010000011">
    <property type="protein sequence ID" value="KAF7512567.1"/>
    <property type="molecule type" value="Genomic_DNA"/>
</dbReference>
<evidence type="ECO:0000313" key="3">
    <source>
        <dbReference type="Proteomes" id="UP000606974"/>
    </source>
</evidence>
<name>A0A8H7AQV4_9EURO</name>
<comment type="caution">
    <text evidence="2">The sequence shown here is derived from an EMBL/GenBank/DDBJ whole genome shotgun (WGS) entry which is preliminary data.</text>
</comment>
<evidence type="ECO:0000313" key="2">
    <source>
        <dbReference type="EMBL" id="KAF7512567.1"/>
    </source>
</evidence>
<protein>
    <submittedName>
        <fullName evidence="2">Uncharacterized protein</fullName>
    </submittedName>
</protein>
<feature type="region of interest" description="Disordered" evidence="1">
    <location>
        <begin position="43"/>
        <end position="129"/>
    </location>
</feature>
<dbReference type="AlphaFoldDB" id="A0A8H7AQV4"/>
<reference evidence="2" key="1">
    <citation type="submission" date="2020-02" db="EMBL/GenBank/DDBJ databases">
        <authorList>
            <person name="Palmer J.M."/>
        </authorList>
    </citation>
    <scope>NUCLEOTIDE SEQUENCE</scope>
    <source>
        <strain evidence="2">EPUS1.4</strain>
        <tissue evidence="2">Thallus</tissue>
    </source>
</reference>
<proteinExistence type="predicted"/>
<feature type="compositionally biased region" description="Basic and acidic residues" evidence="1">
    <location>
        <begin position="43"/>
        <end position="58"/>
    </location>
</feature>